<sequence length="112" mass="13040">MRVHFRQWARIRQPHNRAVLQEVWHRASSHTSVHPRSKRTCRKGQCNLSEHTEETRFREPADMGPALAQCIAGNQHRRAKLHRILSIFSFARVSTSPPEGTSHRNYNIGRLP</sequence>
<dbReference type="InParanoid" id="B7PJG9"/>
<accession>B7PJG9</accession>
<dbReference type="VEuPathDB" id="VectorBase:ISCI003874"/>
<dbReference type="AlphaFoldDB" id="B7PJG9"/>
<dbReference type="EnsemblMetazoa" id="ISCW003874-RA">
    <property type="protein sequence ID" value="ISCW003874-PA"/>
    <property type="gene ID" value="ISCW003874"/>
</dbReference>
<reference evidence="1 3" key="1">
    <citation type="submission" date="2008-03" db="EMBL/GenBank/DDBJ databases">
        <title>Annotation of Ixodes scapularis.</title>
        <authorList>
            <consortium name="Ixodes scapularis Genome Project Consortium"/>
            <person name="Caler E."/>
            <person name="Hannick L.I."/>
            <person name="Bidwell S."/>
            <person name="Joardar V."/>
            <person name="Thiagarajan M."/>
            <person name="Amedeo P."/>
            <person name="Galinsky K.J."/>
            <person name="Schobel S."/>
            <person name="Inman J."/>
            <person name="Hostetler J."/>
            <person name="Miller J."/>
            <person name="Hammond M."/>
            <person name="Megy K."/>
            <person name="Lawson D."/>
            <person name="Kodira C."/>
            <person name="Sutton G."/>
            <person name="Meyer J."/>
            <person name="Hill C.A."/>
            <person name="Birren B."/>
            <person name="Nene V."/>
            <person name="Collins F."/>
            <person name="Alarcon-Chaidez F."/>
            <person name="Wikel S."/>
            <person name="Strausberg R."/>
        </authorList>
    </citation>
    <scope>NUCLEOTIDE SEQUENCE [LARGE SCALE GENOMIC DNA]</scope>
    <source>
        <strain evidence="3">Wikel</strain>
        <strain evidence="1">Wikel colony</strain>
    </source>
</reference>
<proteinExistence type="predicted"/>
<dbReference type="EMBL" id="ABJB010852431">
    <property type="status" value="NOT_ANNOTATED_CDS"/>
    <property type="molecule type" value="Genomic_DNA"/>
</dbReference>
<keyword evidence="3" id="KW-1185">Reference proteome</keyword>
<organism>
    <name type="scientific">Ixodes scapularis</name>
    <name type="common">Black-legged tick</name>
    <name type="synonym">Deer tick</name>
    <dbReference type="NCBI Taxonomy" id="6945"/>
    <lineage>
        <taxon>Eukaryota</taxon>
        <taxon>Metazoa</taxon>
        <taxon>Ecdysozoa</taxon>
        <taxon>Arthropoda</taxon>
        <taxon>Chelicerata</taxon>
        <taxon>Arachnida</taxon>
        <taxon>Acari</taxon>
        <taxon>Parasitiformes</taxon>
        <taxon>Ixodida</taxon>
        <taxon>Ixodoidea</taxon>
        <taxon>Ixodidae</taxon>
        <taxon>Ixodinae</taxon>
        <taxon>Ixodes</taxon>
    </lineage>
</organism>
<dbReference type="EMBL" id="DS726655">
    <property type="protein sequence ID" value="EEC06741.1"/>
    <property type="molecule type" value="Genomic_DNA"/>
</dbReference>
<evidence type="ECO:0000313" key="2">
    <source>
        <dbReference type="EnsemblMetazoa" id="ISCW003874-PA"/>
    </source>
</evidence>
<protein>
    <submittedName>
        <fullName evidence="1 2">Uncharacterized protein</fullName>
    </submittedName>
</protein>
<dbReference type="VEuPathDB" id="VectorBase:ISCW003874"/>
<dbReference type="HOGENOM" id="CLU_2148574_0_0_1"/>
<evidence type="ECO:0000313" key="3">
    <source>
        <dbReference type="Proteomes" id="UP000001555"/>
    </source>
</evidence>
<evidence type="ECO:0000313" key="1">
    <source>
        <dbReference type="EMBL" id="EEC06741.1"/>
    </source>
</evidence>
<reference evidence="2" key="2">
    <citation type="submission" date="2020-05" db="UniProtKB">
        <authorList>
            <consortium name="EnsemblMetazoa"/>
        </authorList>
    </citation>
    <scope>IDENTIFICATION</scope>
    <source>
        <strain evidence="2">wikel</strain>
    </source>
</reference>
<name>B7PJG9_IXOSC</name>
<gene>
    <name evidence="1" type="ORF">IscW_ISCW003874</name>
</gene>
<dbReference type="Proteomes" id="UP000001555">
    <property type="component" value="Unassembled WGS sequence"/>
</dbReference>
<dbReference type="PaxDb" id="6945-B7PJG9"/>